<keyword evidence="4 8" id="KW-0547">Nucleotide-binding</keyword>
<dbReference type="PANTHER" id="PTHR19848:SF8">
    <property type="entry name" value="F-BOX AND WD REPEAT DOMAIN CONTAINING 7"/>
    <property type="match status" value="1"/>
</dbReference>
<dbReference type="InterPro" id="IPR008271">
    <property type="entry name" value="Ser/Thr_kinase_AS"/>
</dbReference>
<organism evidence="10 11">
    <name type="scientific">Carpediemonas membranifera</name>
    <dbReference type="NCBI Taxonomy" id="201153"/>
    <lineage>
        <taxon>Eukaryota</taxon>
        <taxon>Metamonada</taxon>
        <taxon>Carpediemonas-like organisms</taxon>
        <taxon>Carpediemonas</taxon>
    </lineage>
</organism>
<proteinExistence type="predicted"/>
<dbReference type="Pfam" id="PF00023">
    <property type="entry name" value="Ank"/>
    <property type="match status" value="1"/>
</dbReference>
<dbReference type="InterPro" id="IPR015943">
    <property type="entry name" value="WD40/YVTN_repeat-like_dom_sf"/>
</dbReference>
<dbReference type="SMART" id="SM00248">
    <property type="entry name" value="ANK"/>
    <property type="match status" value="3"/>
</dbReference>
<feature type="repeat" description="WD" evidence="7">
    <location>
        <begin position="283"/>
        <end position="324"/>
    </location>
</feature>
<feature type="repeat" description="WD" evidence="7">
    <location>
        <begin position="586"/>
        <end position="627"/>
    </location>
</feature>
<evidence type="ECO:0000313" key="10">
    <source>
        <dbReference type="EMBL" id="KAG9395786.1"/>
    </source>
</evidence>
<feature type="repeat" description="ANK" evidence="6">
    <location>
        <begin position="1162"/>
        <end position="1194"/>
    </location>
</feature>
<evidence type="ECO:0000256" key="1">
    <source>
        <dbReference type="ARBA" id="ARBA00022527"/>
    </source>
</evidence>
<dbReference type="EMBL" id="JAHDYR010000008">
    <property type="protein sequence ID" value="KAG9395786.1"/>
    <property type="molecule type" value="Genomic_DNA"/>
</dbReference>
<dbReference type="PROSITE" id="PS50011">
    <property type="entry name" value="PROTEIN_KINASE_DOM"/>
    <property type="match status" value="1"/>
</dbReference>
<keyword evidence="10" id="KW-0418">Kinase</keyword>
<keyword evidence="11" id="KW-1185">Reference proteome</keyword>
<dbReference type="InterPro" id="IPR002110">
    <property type="entry name" value="Ankyrin_rpt"/>
</dbReference>
<dbReference type="PROSITE" id="PS50297">
    <property type="entry name" value="ANK_REP_REGION"/>
    <property type="match status" value="1"/>
</dbReference>
<keyword evidence="1" id="KW-0723">Serine/threonine-protein kinase</keyword>
<evidence type="ECO:0000256" key="3">
    <source>
        <dbReference type="ARBA" id="ARBA00022737"/>
    </source>
</evidence>
<dbReference type="InterPro" id="IPR017441">
    <property type="entry name" value="Protein_kinase_ATP_BS"/>
</dbReference>
<gene>
    <name evidence="10" type="ORF">J8273_2698</name>
</gene>
<evidence type="ECO:0000259" key="9">
    <source>
        <dbReference type="PROSITE" id="PS50011"/>
    </source>
</evidence>
<feature type="repeat" description="WD" evidence="7">
    <location>
        <begin position="628"/>
        <end position="669"/>
    </location>
</feature>
<feature type="repeat" description="WD" evidence="7">
    <location>
        <begin position="367"/>
        <end position="400"/>
    </location>
</feature>
<dbReference type="InterPro" id="IPR000719">
    <property type="entry name" value="Prot_kinase_dom"/>
</dbReference>
<dbReference type="PROSITE" id="PS00108">
    <property type="entry name" value="PROTEIN_KINASE_ST"/>
    <property type="match status" value="1"/>
</dbReference>
<feature type="repeat" description="WD" evidence="7">
    <location>
        <begin position="712"/>
        <end position="753"/>
    </location>
</feature>
<dbReference type="InterPro" id="IPR036322">
    <property type="entry name" value="WD40_repeat_dom_sf"/>
</dbReference>
<evidence type="ECO:0000256" key="2">
    <source>
        <dbReference type="ARBA" id="ARBA00022574"/>
    </source>
</evidence>
<dbReference type="Gene3D" id="1.25.40.20">
    <property type="entry name" value="Ankyrin repeat-containing domain"/>
    <property type="match status" value="2"/>
</dbReference>
<evidence type="ECO:0000313" key="11">
    <source>
        <dbReference type="Proteomes" id="UP000717585"/>
    </source>
</evidence>
<dbReference type="GO" id="GO:0004674">
    <property type="term" value="F:protein serine/threonine kinase activity"/>
    <property type="evidence" value="ECO:0007669"/>
    <property type="project" value="UniProtKB-KW"/>
</dbReference>
<dbReference type="PROSITE" id="PS50082">
    <property type="entry name" value="WD_REPEATS_2"/>
    <property type="match status" value="11"/>
</dbReference>
<dbReference type="Pfam" id="PF07714">
    <property type="entry name" value="PK_Tyr_Ser-Thr"/>
    <property type="match status" value="1"/>
</dbReference>
<evidence type="ECO:0000256" key="5">
    <source>
        <dbReference type="ARBA" id="ARBA00022840"/>
    </source>
</evidence>
<dbReference type="InterPro" id="IPR011009">
    <property type="entry name" value="Kinase-like_dom_sf"/>
</dbReference>
<dbReference type="PANTHER" id="PTHR19848">
    <property type="entry name" value="WD40 REPEAT PROTEIN"/>
    <property type="match status" value="1"/>
</dbReference>
<dbReference type="OrthoDB" id="674604at2759"/>
<keyword evidence="5 8" id="KW-0067">ATP-binding</keyword>
<feature type="repeat" description="WD" evidence="7">
    <location>
        <begin position="503"/>
        <end position="535"/>
    </location>
</feature>
<feature type="repeat" description="WD" evidence="7">
    <location>
        <begin position="670"/>
        <end position="711"/>
    </location>
</feature>
<dbReference type="InterPro" id="IPR036770">
    <property type="entry name" value="Ankyrin_rpt-contain_sf"/>
</dbReference>
<dbReference type="InterPro" id="IPR020472">
    <property type="entry name" value="WD40_PAC1"/>
</dbReference>
<dbReference type="SUPFAM" id="SSF48403">
    <property type="entry name" value="Ankyrin repeat"/>
    <property type="match status" value="1"/>
</dbReference>
<feature type="repeat" description="WD" evidence="7">
    <location>
        <begin position="199"/>
        <end position="240"/>
    </location>
</feature>
<keyword evidence="3" id="KW-0677">Repeat</keyword>
<evidence type="ECO:0000256" key="7">
    <source>
        <dbReference type="PROSITE-ProRule" id="PRU00221"/>
    </source>
</evidence>
<dbReference type="InterPro" id="IPR001245">
    <property type="entry name" value="Ser-Thr/Tyr_kinase_cat_dom"/>
</dbReference>
<dbReference type="PROSITE" id="PS00107">
    <property type="entry name" value="PROTEIN_KINASE_ATP"/>
    <property type="match status" value="1"/>
</dbReference>
<dbReference type="InterPro" id="IPR019775">
    <property type="entry name" value="WD40_repeat_CS"/>
</dbReference>
<dbReference type="SUPFAM" id="SSF50978">
    <property type="entry name" value="WD40 repeat-like"/>
    <property type="match status" value="3"/>
</dbReference>
<protein>
    <submittedName>
        <fullName evidence="10">Protein tyrosine kinase</fullName>
    </submittedName>
</protein>
<dbReference type="PROSITE" id="PS50088">
    <property type="entry name" value="ANK_REPEAT"/>
    <property type="match status" value="1"/>
</dbReference>
<feature type="repeat" description="WD" evidence="7">
    <location>
        <begin position="325"/>
        <end position="366"/>
    </location>
</feature>
<dbReference type="Gene3D" id="1.10.510.10">
    <property type="entry name" value="Transferase(Phosphotransferase) domain 1"/>
    <property type="match status" value="1"/>
</dbReference>
<dbReference type="SMART" id="SM00220">
    <property type="entry name" value="S_TKc"/>
    <property type="match status" value="1"/>
</dbReference>
<dbReference type="PROSITE" id="PS50294">
    <property type="entry name" value="WD_REPEATS_REGION"/>
    <property type="match status" value="9"/>
</dbReference>
<dbReference type="SMART" id="SM00320">
    <property type="entry name" value="WD40"/>
    <property type="match status" value="14"/>
</dbReference>
<evidence type="ECO:0000256" key="4">
    <source>
        <dbReference type="ARBA" id="ARBA00022741"/>
    </source>
</evidence>
<dbReference type="GO" id="GO:0005524">
    <property type="term" value="F:ATP binding"/>
    <property type="evidence" value="ECO:0007669"/>
    <property type="project" value="UniProtKB-UniRule"/>
</dbReference>
<evidence type="ECO:0000256" key="6">
    <source>
        <dbReference type="PROSITE-ProRule" id="PRU00023"/>
    </source>
</evidence>
<feature type="domain" description="Protein kinase" evidence="9">
    <location>
        <begin position="1238"/>
        <end position="1491"/>
    </location>
</feature>
<dbReference type="Pfam" id="PF00400">
    <property type="entry name" value="WD40"/>
    <property type="match status" value="13"/>
</dbReference>
<dbReference type="Gene3D" id="2.130.10.10">
    <property type="entry name" value="YVTN repeat-like/Quinoprotein amine dehydrogenase"/>
    <property type="match status" value="6"/>
</dbReference>
<dbReference type="CDD" id="cd00200">
    <property type="entry name" value="WD40"/>
    <property type="match status" value="2"/>
</dbReference>
<keyword evidence="6" id="KW-0040">ANK repeat</keyword>
<reference evidence="10" key="1">
    <citation type="submission" date="2021-05" db="EMBL/GenBank/DDBJ databases">
        <title>A free-living protist that lacks canonical eukaryotic 1 DNA replication and segregation systems.</title>
        <authorList>
            <person name="Salas-Leiva D.E."/>
            <person name="Tromer E.C."/>
            <person name="Curtis B.A."/>
            <person name="Jerlstrom-Hultqvist J."/>
            <person name="Kolisko M."/>
            <person name="Yi Z."/>
            <person name="Salas-Leiva J.S."/>
            <person name="Gallot-Lavallee L."/>
            <person name="Kops G.J.P.L."/>
            <person name="Archibald J.M."/>
            <person name="Simpson A.G.B."/>
            <person name="Roger A.J."/>
        </authorList>
    </citation>
    <scope>NUCLEOTIDE SEQUENCE</scope>
    <source>
        <strain evidence="10">BICM</strain>
    </source>
</reference>
<feature type="repeat" description="WD" evidence="7">
    <location>
        <begin position="116"/>
        <end position="148"/>
    </location>
</feature>
<keyword evidence="10" id="KW-0808">Transferase</keyword>
<evidence type="ECO:0000256" key="8">
    <source>
        <dbReference type="PROSITE-ProRule" id="PRU10141"/>
    </source>
</evidence>
<dbReference type="Proteomes" id="UP000717585">
    <property type="component" value="Unassembled WGS sequence"/>
</dbReference>
<keyword evidence="2 7" id="KW-0853">WD repeat</keyword>
<feature type="binding site" evidence="8">
    <location>
        <position position="1265"/>
    </location>
    <ligand>
        <name>ATP</name>
        <dbReference type="ChEBI" id="CHEBI:30616"/>
    </ligand>
</feature>
<name>A0A8J6E3M4_9EUKA</name>
<feature type="repeat" description="WD" evidence="7">
    <location>
        <begin position="241"/>
        <end position="282"/>
    </location>
</feature>
<accession>A0A8J6E3M4</accession>
<dbReference type="InterPro" id="IPR001680">
    <property type="entry name" value="WD40_rpt"/>
</dbReference>
<dbReference type="SUPFAM" id="SSF56112">
    <property type="entry name" value="Protein kinase-like (PK-like)"/>
    <property type="match status" value="1"/>
</dbReference>
<dbReference type="PRINTS" id="PR00320">
    <property type="entry name" value="GPROTEINBRPT"/>
</dbReference>
<dbReference type="PROSITE" id="PS00678">
    <property type="entry name" value="WD_REPEATS_1"/>
    <property type="match status" value="4"/>
</dbReference>
<comment type="caution">
    <text evidence="10">The sequence shown here is derived from an EMBL/GenBank/DDBJ whole genome shotgun (WGS) entry which is preliminary data.</text>
</comment>
<sequence length="1573" mass="169181">MARTKTPTSHSSSCKQLDLRVEAVTAHAHKAHGDIRLASVCESPITATDLSRVLDRLIALGVTPREFSVSLSDPAVAVTMRLGRLVASRSVAEVDLLLDAWNARMTVKPGRCIQTIAKHTNRVTGVAVLPDQTMVTAAWDGRALLWGLCGCVTMEHKGVIHCVAASPDGTAIATGGPTKKSLGAIKLWQAETGRRIATLKGHTGEVISAAFSTDGKWLASGSDDETVRLWHAASGDCVKTLVGHANVVCAVVFSPSGRTVVSGSADQTVRVWDVATGRLEQTLEGHTRAVSAAAFTPDGALLASGSHDRTIRLWDTRTWECVCTLPAHTEPVHALAFSPDGTALASGGEDYCINMWSISSGECFQSLEGHTHCVTSIAFSQDGQTLVSGSHDRSVKLWSIGGSLQVERESTQAEAMDDSVVRLHAEELEASLTPEDLSRVLDRLIALGVTPREFSVSLSDPAVAVTMRLGRLVASRSVAEVDLLLDAWNARMTVKPGRCIQTIAKHTNRVTGVAVLPDQTMVTAAWDGRALLWGLCGCVTMEHKGVIHCVAASPDGTAIATGGPTKKSLGAIKLWQAETGRRIATLKGHTGEVISAAFSTDGKWLASGSDDETVRLWHAASGDCVKTLVGHANVVCAVVFSPSGRTVVSGSADQTVRVWDVATGRLEQTLEGHTRAVSAAAFTPDGALLASGSHDRTIRLWDTRTWDFLHTFQGHDHWVTCVAFSPTNTMLASGSADKTVKIWSMIDGSCLLTLAEHIEGVTGVTFMTASMCLALVSTASDDTIKSWFISRHSASLSAEFDNVCAVPAAGGHIHLVSDGSPVTDSDLARILLHILATGLPHSFYMELTRPSTTVTLSRTGFVSSRRNTAVDSMVQTANGWPVLKVLAAANKAADMITELDTTLYDTADLRHSEQLLTQIEILLEAAGQHAEQHQSIVSGMRADLIRLSPVLRLRQDPMRAVRGRVEDALERSDWLNDAVISGDIRKVKSKPLLRSRKFKRIIVNCLDWEGRSPLFNAFENDQPEAFATLIKAGCLLEGSFPDGHPLLAAVAKPAMLDAMLKAKVDINTVSRNTTALVVAILGGHQDSAMKLLARGADPLLPPVGTNAIQALKAVADPVMSGLIRDGINTNLTGQLLRAISKADTAVVRRLLSASTPVRGVPSMMPPLFAAAKAGNYDIVSLLLRYGADRTAVYKRKKVSQVLKRRSKLRQLLMKDDREPLVRPNLNVDITKPAGSITIDQSTCIGVGGMAEVFRGTYGGSQCAVKEVHLANLNEVQADQLQSEIFVHKQLRHRNVIALYALEQGEQTTRIALELASGSLSALLLSNSHLPWDARLKFARDIAAAMAFMVGEGYEHRDLKSLNVLVANDTAKISDFGLTARLNERTDVEGSWPWMAPERFDGVGGEKADVFAFGITLWEIAARDIPYRQERLGLDAIRDHVRAGYRPTIPADTPMAVNELIRRCMAQDQRDRPTFADIVAILPDTVSTDMYTESAVRSNEVATFAGASAPVMTTLDEAPRVLSVYEKTLANASAPWLTLSADEREAALVATGPVTATYRLNASDATVVIEEMYR</sequence>